<evidence type="ECO:0000313" key="3">
    <source>
        <dbReference type="Proteomes" id="UP000767238"/>
    </source>
</evidence>
<gene>
    <name evidence="2" type="ORF">KCV03_g9357</name>
</gene>
<protein>
    <submittedName>
        <fullName evidence="2">Uncharacterized protein</fullName>
    </submittedName>
</protein>
<name>A0A9P8G7M2_AURME</name>
<dbReference type="OrthoDB" id="190201at2759"/>
<keyword evidence="1" id="KW-0812">Transmembrane</keyword>
<reference evidence="2" key="2">
    <citation type="submission" date="2021-08" db="EMBL/GenBank/DDBJ databases">
        <authorList>
            <person name="Gostincar C."/>
            <person name="Sun X."/>
            <person name="Song Z."/>
            <person name="Gunde-Cimerman N."/>
        </authorList>
    </citation>
    <scope>NUCLEOTIDE SEQUENCE</scope>
    <source>
        <strain evidence="2">EXF-8016</strain>
    </source>
</reference>
<keyword evidence="1" id="KW-0472">Membrane</keyword>
<comment type="caution">
    <text evidence="2">The sequence shown here is derived from an EMBL/GenBank/DDBJ whole genome shotgun (WGS) entry which is preliminary data.</text>
</comment>
<proteinExistence type="predicted"/>
<sequence>MAPASPVLQSTDQENTSIIYAVLPPLIKKSMPRVPSLRRSLSNYNRAAALVGHVRALSTESARPGSATPPPPYQEPIASLTSVLSDVDFQETPPTSPTSLPADTAIFVNDERAGIQWEFARQGQSLLQSSSCLSSNPDFSRQLYIDGVCYLLRGLPKNLSSEETIRLQAAMPSEMISTQQPVDRIMVRDQAHANQFAQQEEDPTLLHRVVAMVVLQVFLLFSFLWPYIQTTCRGLYQYEREHHISEKVLHQSWTTANVLSKNTMAIAKTVCSWNDGQVGVALEDMMFWWVHGVTGGLRDGVRDGMEVFGVNGIDYREKRRSRA</sequence>
<reference evidence="2" key="1">
    <citation type="journal article" date="2021" name="J Fungi (Basel)">
        <title>Virulence traits and population genomics of the black yeast Aureobasidium melanogenum.</title>
        <authorList>
            <person name="Cernosa A."/>
            <person name="Sun X."/>
            <person name="Gostincar C."/>
            <person name="Fang C."/>
            <person name="Gunde-Cimerman N."/>
            <person name="Song Z."/>
        </authorList>
    </citation>
    <scope>NUCLEOTIDE SEQUENCE</scope>
    <source>
        <strain evidence="2">EXF-8016</strain>
    </source>
</reference>
<feature type="transmembrane region" description="Helical" evidence="1">
    <location>
        <begin position="205"/>
        <end position="228"/>
    </location>
</feature>
<feature type="non-terminal residue" evidence="2">
    <location>
        <position position="1"/>
    </location>
</feature>
<accession>A0A9P8G7M2</accession>
<dbReference type="Proteomes" id="UP000767238">
    <property type="component" value="Unassembled WGS sequence"/>
</dbReference>
<evidence type="ECO:0000256" key="1">
    <source>
        <dbReference type="SAM" id="Phobius"/>
    </source>
</evidence>
<dbReference type="AlphaFoldDB" id="A0A9P8G7M2"/>
<evidence type="ECO:0000313" key="2">
    <source>
        <dbReference type="EMBL" id="KAH0212390.1"/>
    </source>
</evidence>
<organism evidence="2 3">
    <name type="scientific">Aureobasidium melanogenum</name>
    <name type="common">Aureobasidium pullulans var. melanogenum</name>
    <dbReference type="NCBI Taxonomy" id="46634"/>
    <lineage>
        <taxon>Eukaryota</taxon>
        <taxon>Fungi</taxon>
        <taxon>Dikarya</taxon>
        <taxon>Ascomycota</taxon>
        <taxon>Pezizomycotina</taxon>
        <taxon>Dothideomycetes</taxon>
        <taxon>Dothideomycetidae</taxon>
        <taxon>Dothideales</taxon>
        <taxon>Saccotheciaceae</taxon>
        <taxon>Aureobasidium</taxon>
    </lineage>
</organism>
<dbReference type="EMBL" id="JAHFYH010000117">
    <property type="protein sequence ID" value="KAH0212390.1"/>
    <property type="molecule type" value="Genomic_DNA"/>
</dbReference>
<keyword evidence="1" id="KW-1133">Transmembrane helix</keyword>